<dbReference type="GO" id="GO:0035151">
    <property type="term" value="P:regulation of tube size, open tracheal system"/>
    <property type="evidence" value="ECO:0007669"/>
    <property type="project" value="TreeGrafter"/>
</dbReference>
<keyword evidence="3 5" id="KW-1133">Transmembrane helix</keyword>
<evidence type="ECO:0000256" key="1">
    <source>
        <dbReference type="ARBA" id="ARBA00004141"/>
    </source>
</evidence>
<name>A0AAV6ULR5_9ARAC</name>
<feature type="transmembrane region" description="Helical" evidence="5">
    <location>
        <begin position="177"/>
        <end position="196"/>
    </location>
</feature>
<gene>
    <name evidence="6" type="ORF">JTE90_014585</name>
</gene>
<dbReference type="Gene3D" id="1.20.140.150">
    <property type="match status" value="1"/>
</dbReference>
<dbReference type="Pfam" id="PF13903">
    <property type="entry name" value="Claudin_2"/>
    <property type="match status" value="1"/>
</dbReference>
<feature type="transmembrane region" description="Helical" evidence="5">
    <location>
        <begin position="96"/>
        <end position="120"/>
    </location>
</feature>
<keyword evidence="2 5" id="KW-0812">Transmembrane</keyword>
<organism evidence="6 7">
    <name type="scientific">Oedothorax gibbosus</name>
    <dbReference type="NCBI Taxonomy" id="931172"/>
    <lineage>
        <taxon>Eukaryota</taxon>
        <taxon>Metazoa</taxon>
        <taxon>Ecdysozoa</taxon>
        <taxon>Arthropoda</taxon>
        <taxon>Chelicerata</taxon>
        <taxon>Arachnida</taxon>
        <taxon>Araneae</taxon>
        <taxon>Araneomorphae</taxon>
        <taxon>Entelegynae</taxon>
        <taxon>Araneoidea</taxon>
        <taxon>Linyphiidae</taxon>
        <taxon>Erigoninae</taxon>
        <taxon>Oedothorax</taxon>
    </lineage>
</organism>
<keyword evidence="7" id="KW-1185">Reference proteome</keyword>
<evidence type="ECO:0000313" key="6">
    <source>
        <dbReference type="EMBL" id="KAG8185110.1"/>
    </source>
</evidence>
<comment type="subcellular location">
    <subcellularLocation>
        <location evidence="1">Membrane</location>
        <topology evidence="1">Multi-pass membrane protein</topology>
    </subcellularLocation>
</comment>
<evidence type="ECO:0000313" key="7">
    <source>
        <dbReference type="Proteomes" id="UP000827092"/>
    </source>
</evidence>
<dbReference type="GO" id="GO:0016020">
    <property type="term" value="C:membrane"/>
    <property type="evidence" value="ECO:0007669"/>
    <property type="project" value="UniProtKB-SubCell"/>
</dbReference>
<reference evidence="6 7" key="1">
    <citation type="journal article" date="2022" name="Nat. Ecol. Evol.">
        <title>A masculinizing supergene underlies an exaggerated male reproductive morph in a spider.</title>
        <authorList>
            <person name="Hendrickx F."/>
            <person name="De Corte Z."/>
            <person name="Sonet G."/>
            <person name="Van Belleghem S.M."/>
            <person name="Kostlbacher S."/>
            <person name="Vangestel C."/>
        </authorList>
    </citation>
    <scope>NUCLEOTIDE SEQUENCE [LARGE SCALE GENOMIC DNA]</scope>
    <source>
        <strain evidence="6">W744_W776</strain>
    </source>
</reference>
<dbReference type="PANTHER" id="PTHR21284:SF12">
    <property type="entry name" value="EG:80H7.2 PROTEIN"/>
    <property type="match status" value="1"/>
</dbReference>
<dbReference type="InterPro" id="IPR004031">
    <property type="entry name" value="PMP22/EMP/MP20/Claudin"/>
</dbReference>
<evidence type="ECO:0000256" key="5">
    <source>
        <dbReference type="SAM" id="Phobius"/>
    </source>
</evidence>
<dbReference type="GO" id="GO:0005918">
    <property type="term" value="C:septate junction"/>
    <property type="evidence" value="ECO:0007669"/>
    <property type="project" value="TreeGrafter"/>
</dbReference>
<dbReference type="Proteomes" id="UP000827092">
    <property type="component" value="Unassembled WGS sequence"/>
</dbReference>
<proteinExistence type="predicted"/>
<keyword evidence="4 5" id="KW-0472">Membrane</keyword>
<dbReference type="PROSITE" id="PS51257">
    <property type="entry name" value="PROKAR_LIPOPROTEIN"/>
    <property type="match status" value="1"/>
</dbReference>
<dbReference type="GO" id="GO:0019991">
    <property type="term" value="P:septate junction assembly"/>
    <property type="evidence" value="ECO:0007669"/>
    <property type="project" value="TreeGrafter"/>
</dbReference>
<comment type="caution">
    <text evidence="6">The sequence shown here is derived from an EMBL/GenBank/DDBJ whole genome shotgun (WGS) entry which is preliminary data.</text>
</comment>
<evidence type="ECO:0000256" key="2">
    <source>
        <dbReference type="ARBA" id="ARBA00022692"/>
    </source>
</evidence>
<feature type="transmembrane region" description="Helical" evidence="5">
    <location>
        <begin position="132"/>
        <end position="157"/>
    </location>
</feature>
<evidence type="ECO:0000256" key="3">
    <source>
        <dbReference type="ARBA" id="ARBA00022989"/>
    </source>
</evidence>
<feature type="transmembrane region" description="Helical" evidence="5">
    <location>
        <begin position="12"/>
        <end position="34"/>
    </location>
</feature>
<dbReference type="AlphaFoldDB" id="A0AAV6ULR5"/>
<accession>A0AAV6ULR5</accession>
<evidence type="ECO:0000256" key="4">
    <source>
        <dbReference type="ARBA" id="ARBA00023136"/>
    </source>
</evidence>
<sequence>MNLRSGYDAFRSTPFSTAAFTFALIGCVSLIVALSSPEWLESKPESNSNFVRLGLWKVCFRQYQHPSLKFDGVFNGCYSLHGHKSESIRNWLQPGWFVFVQCLTTCSTLLSALCVCILIFMHFQSEVEIRIFVSAFVFVFEAISALLAFLGVCIFGAMCFERSWIQYPKSNTLSLGYAFAAVGALTLACGASLILAQTFRMRRLLYRNNTIMYHVPLSNK</sequence>
<dbReference type="EMBL" id="JAFNEN010000347">
    <property type="protein sequence ID" value="KAG8185110.1"/>
    <property type="molecule type" value="Genomic_DNA"/>
</dbReference>
<protein>
    <submittedName>
        <fullName evidence="6">Uncharacterized protein</fullName>
    </submittedName>
</protein>
<dbReference type="PANTHER" id="PTHR21284">
    <property type="entry name" value="EG:80H7.2 PROTEIN"/>
    <property type="match status" value="1"/>
</dbReference>